<reference evidence="2 3" key="1">
    <citation type="journal article" date="2022" name="Nat. Plants">
        <title>Genomes of leafy and leafless Platanthera orchids illuminate the evolution of mycoheterotrophy.</title>
        <authorList>
            <person name="Li M.H."/>
            <person name="Liu K.W."/>
            <person name="Li Z."/>
            <person name="Lu H.C."/>
            <person name="Ye Q.L."/>
            <person name="Zhang D."/>
            <person name="Wang J.Y."/>
            <person name="Li Y.F."/>
            <person name="Zhong Z.M."/>
            <person name="Liu X."/>
            <person name="Yu X."/>
            <person name="Liu D.K."/>
            <person name="Tu X.D."/>
            <person name="Liu B."/>
            <person name="Hao Y."/>
            <person name="Liao X.Y."/>
            <person name="Jiang Y.T."/>
            <person name="Sun W.H."/>
            <person name="Chen J."/>
            <person name="Chen Y.Q."/>
            <person name="Ai Y."/>
            <person name="Zhai J.W."/>
            <person name="Wu S.S."/>
            <person name="Zhou Z."/>
            <person name="Hsiao Y.Y."/>
            <person name="Wu W.L."/>
            <person name="Chen Y.Y."/>
            <person name="Lin Y.F."/>
            <person name="Hsu J.L."/>
            <person name="Li C.Y."/>
            <person name="Wang Z.W."/>
            <person name="Zhao X."/>
            <person name="Zhong W.Y."/>
            <person name="Ma X.K."/>
            <person name="Ma L."/>
            <person name="Huang J."/>
            <person name="Chen G.Z."/>
            <person name="Huang M.Z."/>
            <person name="Huang L."/>
            <person name="Peng D.H."/>
            <person name="Luo Y.B."/>
            <person name="Zou S.Q."/>
            <person name="Chen S.P."/>
            <person name="Lan S."/>
            <person name="Tsai W.C."/>
            <person name="Van de Peer Y."/>
            <person name="Liu Z.J."/>
        </authorList>
    </citation>
    <scope>NUCLEOTIDE SEQUENCE [LARGE SCALE GENOMIC DNA]</scope>
    <source>
        <strain evidence="2">Lor287</strain>
    </source>
</reference>
<gene>
    <name evidence="2" type="primary">PAO3</name>
    <name evidence="2" type="ORF">KSP39_PZI007781</name>
</gene>
<sequence>MAPKIEDNVNEGYELVRQAFAAAPPDVLGVISLLSDSGLEFLVSEPSKIWKKEVHEFYTSASVVSESHEIKSTVHGSPVEITPSKLRTILHLPIIENEEDVPASKSREALQWCGLDSTMKIGAAFNRKGMNQQGKFLSKVVGKVILCKPGGHDRISAYMFSLMTRIVFTIPTDWSTVIFEKIKEGIKKPNLARIMSIYLSKEIPDVMQQQSGTKINHMRRMDMRLFSRWDRVLTKEMPEVERQDSPEKSPGHATSTEHPQEEQVQGKQVSSPAQDITNTEQVQGERLSEQVQDDAQIDISQNLNTADVPAQKEYTLEELFPDNEIITDRMEVEQEIEGEPVHVETVQHGTEAAVPPPPKERVQIDSTSDSENEEARVAKKRKLMVFQRRSKSYKQALQSTAHHTPSDFDYNKFLIDLQVKLDEHRVAIEKYVDENNKSLQFDLAQDIKSIRFEVNMHKKEMTDCFHKGGNAVVYLAQQQQSIIPKVDDIALKQSYVLENQIRMNENLTESHHEIINELKKIVPGLPAARAKEMEEFDKNFQAAINSVKTAITTSQKEISDKLLKLKPFFKEGVNYLDGQIRFQKEDLRDHVTREAIKGERMLVHAGSEHTKWVTNSIRATLGYPPLCDDAMVAESGIQTSLLEGNKPEVTQVIYPPPDYDMIDQQVQGMYSPPKEVTNVVIGKVDKPEATLKDQQDALLSKKRFREQAELKPDFEQWSPTSRNIILTAWKAVKDQVHERGKWFNEIEWQKYEARQEAIVQFRRKAKLGAWLLLLSMEKGSNSSEMEEDIGILDQYFLKRFSLHAKEGIYLPYSSSMAQSDSNVVFRNHLMRFTYELTLQIESCQPAKELVMTSMNDLDQMVQAIVIGGGGVNQNGKDETLLRDPSTKLPKGISNARLKGYWEKNNRAPRKRAELKSRAIPVNDNPSKTKVYNFFDSPELVHQLYGACEKNPLVSVIGRLGFTLYQTSGDDSILFDRDLESLMLSFTAGVAAAVGSPESPKEEKTRTRHCRGSPLSYTGDGADAAAVH</sequence>
<accession>A0AAP0BLY3</accession>
<comment type="caution">
    <text evidence="2">The sequence shown here is derived from an EMBL/GenBank/DDBJ whole genome shotgun (WGS) entry which is preliminary data.</text>
</comment>
<proteinExistence type="predicted"/>
<evidence type="ECO:0000313" key="3">
    <source>
        <dbReference type="Proteomes" id="UP001418222"/>
    </source>
</evidence>
<feature type="region of interest" description="Disordered" evidence="1">
    <location>
        <begin position="993"/>
        <end position="1027"/>
    </location>
</feature>
<keyword evidence="3" id="KW-1185">Reference proteome</keyword>
<feature type="region of interest" description="Disordered" evidence="1">
    <location>
        <begin position="347"/>
        <end position="376"/>
    </location>
</feature>
<protein>
    <submittedName>
        <fullName evidence="2">Polyamine oxidase 3</fullName>
    </submittedName>
</protein>
<evidence type="ECO:0000256" key="1">
    <source>
        <dbReference type="SAM" id="MobiDB-lite"/>
    </source>
</evidence>
<feature type="region of interest" description="Disordered" evidence="1">
    <location>
        <begin position="236"/>
        <end position="292"/>
    </location>
</feature>
<dbReference type="Proteomes" id="UP001418222">
    <property type="component" value="Unassembled WGS sequence"/>
</dbReference>
<dbReference type="AlphaFoldDB" id="A0AAP0BLY3"/>
<feature type="compositionally biased region" description="Basic and acidic residues" evidence="1">
    <location>
        <begin position="236"/>
        <end position="250"/>
    </location>
</feature>
<organism evidence="2 3">
    <name type="scientific">Platanthera zijinensis</name>
    <dbReference type="NCBI Taxonomy" id="2320716"/>
    <lineage>
        <taxon>Eukaryota</taxon>
        <taxon>Viridiplantae</taxon>
        <taxon>Streptophyta</taxon>
        <taxon>Embryophyta</taxon>
        <taxon>Tracheophyta</taxon>
        <taxon>Spermatophyta</taxon>
        <taxon>Magnoliopsida</taxon>
        <taxon>Liliopsida</taxon>
        <taxon>Asparagales</taxon>
        <taxon>Orchidaceae</taxon>
        <taxon>Orchidoideae</taxon>
        <taxon>Orchideae</taxon>
        <taxon>Orchidinae</taxon>
        <taxon>Platanthera</taxon>
    </lineage>
</organism>
<evidence type="ECO:0000313" key="2">
    <source>
        <dbReference type="EMBL" id="KAK8944239.1"/>
    </source>
</evidence>
<feature type="compositionally biased region" description="Polar residues" evidence="1">
    <location>
        <begin position="252"/>
        <end position="282"/>
    </location>
</feature>
<name>A0AAP0BLY3_9ASPA</name>
<dbReference type="EMBL" id="JBBWWQ010000006">
    <property type="protein sequence ID" value="KAK8944239.1"/>
    <property type="molecule type" value="Genomic_DNA"/>
</dbReference>